<sequence>MIWAGFPQQPAGRKDQILASHVGTCSCQYRVQISRTDDSNAVDLTAENGRADSKARESIISGPLMALRYLLDVGGLSSGHPHPAWWTWVNTPTTPTPWLQSCQFDVGRQEGLAGSAEVGSSVKIPGGLASRCTRGVDDDLDKRRPTIS</sequence>
<dbReference type="AlphaFoldDB" id="A0A5B0QTB6"/>
<dbReference type="EMBL" id="VSWC01000003">
    <property type="protein sequence ID" value="KAA1116466.1"/>
    <property type="molecule type" value="Genomic_DNA"/>
</dbReference>
<evidence type="ECO:0000313" key="2">
    <source>
        <dbReference type="Proteomes" id="UP000324748"/>
    </source>
</evidence>
<name>A0A5B0QTB6_PUCGR</name>
<evidence type="ECO:0000313" key="1">
    <source>
        <dbReference type="EMBL" id="KAA1116466.1"/>
    </source>
</evidence>
<dbReference type="Proteomes" id="UP000324748">
    <property type="component" value="Unassembled WGS sequence"/>
</dbReference>
<gene>
    <name evidence="1" type="ORF">PGT21_014778</name>
</gene>
<keyword evidence="2" id="KW-1185">Reference proteome</keyword>
<dbReference type="OrthoDB" id="2513827at2759"/>
<accession>A0A5B0QTB6</accession>
<proteinExistence type="predicted"/>
<organism evidence="1 2">
    <name type="scientific">Puccinia graminis f. sp. tritici</name>
    <dbReference type="NCBI Taxonomy" id="56615"/>
    <lineage>
        <taxon>Eukaryota</taxon>
        <taxon>Fungi</taxon>
        <taxon>Dikarya</taxon>
        <taxon>Basidiomycota</taxon>
        <taxon>Pucciniomycotina</taxon>
        <taxon>Pucciniomycetes</taxon>
        <taxon>Pucciniales</taxon>
        <taxon>Pucciniaceae</taxon>
        <taxon>Puccinia</taxon>
    </lineage>
</organism>
<comment type="caution">
    <text evidence="1">The sequence shown here is derived from an EMBL/GenBank/DDBJ whole genome shotgun (WGS) entry which is preliminary data.</text>
</comment>
<reference evidence="1 2" key="1">
    <citation type="submission" date="2019-05" db="EMBL/GenBank/DDBJ databases">
        <title>Emergence of the Ug99 lineage of the wheat stem rust pathogen through somatic hybridization.</title>
        <authorList>
            <person name="Li F."/>
            <person name="Upadhyaya N.M."/>
            <person name="Sperschneider J."/>
            <person name="Matny O."/>
            <person name="Nguyen-Phuc H."/>
            <person name="Mago R."/>
            <person name="Raley C."/>
            <person name="Miller M.E."/>
            <person name="Silverstein K.A.T."/>
            <person name="Henningsen E."/>
            <person name="Hirsch C.D."/>
            <person name="Visser B."/>
            <person name="Pretorius Z.A."/>
            <person name="Steffenson B.J."/>
            <person name="Schwessinger B."/>
            <person name="Dodds P.N."/>
            <person name="Figueroa M."/>
        </authorList>
    </citation>
    <scope>NUCLEOTIDE SEQUENCE [LARGE SCALE GENOMIC DNA]</scope>
    <source>
        <strain evidence="1">21-0</strain>
    </source>
</reference>
<protein>
    <submittedName>
        <fullName evidence="1">Uncharacterized protein</fullName>
    </submittedName>
</protein>